<dbReference type="Pfam" id="PF04851">
    <property type="entry name" value="ResIII"/>
    <property type="match status" value="1"/>
</dbReference>
<evidence type="ECO:0000256" key="12">
    <source>
        <dbReference type="ARBA" id="ARBA00029504"/>
    </source>
</evidence>
<protein>
    <recommendedName>
        <fullName evidence="12 13">UvrABC system protein B</fullName>
        <shortName evidence="13">Protein UvrB</shortName>
    </recommendedName>
    <alternativeName>
        <fullName evidence="13">Excinuclease ABC subunit B</fullName>
    </alternativeName>
</protein>
<dbReference type="PANTHER" id="PTHR24029">
    <property type="entry name" value="UVRABC SYSTEM PROTEIN B"/>
    <property type="match status" value="1"/>
</dbReference>
<dbReference type="SMART" id="SM00490">
    <property type="entry name" value="HELICc"/>
    <property type="match status" value="1"/>
</dbReference>
<dbReference type="Gene3D" id="4.10.860.10">
    <property type="entry name" value="UVR domain"/>
    <property type="match status" value="1"/>
</dbReference>
<comment type="function">
    <text evidence="13">The UvrABC repair system catalyzes the recognition and processing of DNA lesions. A damage recognition complex composed of 2 UvrA and 2 UvrB subunits scans DNA for abnormalities. Upon binding of the UvrA(2)B(2) complex to a putative damaged site, the DNA wraps around one UvrB monomer. DNA wrap is dependent on ATP binding by UvrB and probably causes local melting of the DNA helix, facilitating insertion of UvrB beta-hairpin between the DNA strands. Then UvrB probes one DNA strand for the presence of a lesion. If a lesion is found the UvrA subunits dissociate and the UvrB-DNA preincision complex is formed. This complex is subsequently bound by UvrC and the second UvrB is released. If no lesion is found, the DNA wraps around the other UvrB subunit that will check the other stand for damage.</text>
</comment>
<evidence type="ECO:0000259" key="18">
    <source>
        <dbReference type="PROSITE" id="PS51194"/>
    </source>
</evidence>
<proteinExistence type="inferred from homology"/>
<dbReference type="CDD" id="cd18790">
    <property type="entry name" value="SF2_C_UvrB"/>
    <property type="match status" value="1"/>
</dbReference>
<dbReference type="Gene3D" id="3.40.50.300">
    <property type="entry name" value="P-loop containing nucleotide triphosphate hydrolases"/>
    <property type="match status" value="3"/>
</dbReference>
<keyword evidence="4 13" id="KW-0547">Nucleotide-binding</keyword>
<evidence type="ECO:0000313" key="20">
    <source>
        <dbReference type="Proteomes" id="UP000235547"/>
    </source>
</evidence>
<dbReference type="OrthoDB" id="9806651at2"/>
<feature type="domain" description="UVR" evidence="16">
    <location>
        <begin position="634"/>
        <end position="669"/>
    </location>
</feature>
<organism evidence="19 20">
    <name type="scientific">Halomonas urumqiensis</name>
    <dbReference type="NCBI Taxonomy" id="1684789"/>
    <lineage>
        <taxon>Bacteria</taxon>
        <taxon>Pseudomonadati</taxon>
        <taxon>Pseudomonadota</taxon>
        <taxon>Gammaproteobacteria</taxon>
        <taxon>Oceanospirillales</taxon>
        <taxon>Halomonadaceae</taxon>
        <taxon>Halomonas</taxon>
    </lineage>
</organism>
<dbReference type="PROSITE" id="PS51192">
    <property type="entry name" value="HELICASE_ATP_BIND_1"/>
    <property type="match status" value="1"/>
</dbReference>
<keyword evidence="7 13" id="KW-0067">ATP-binding</keyword>
<evidence type="ECO:0000256" key="3">
    <source>
        <dbReference type="ARBA" id="ARBA00022490"/>
    </source>
</evidence>
<dbReference type="InterPro" id="IPR024759">
    <property type="entry name" value="UvrB_YAD/RRR_dom"/>
</dbReference>
<dbReference type="Pfam" id="PF17757">
    <property type="entry name" value="UvrB_inter"/>
    <property type="match status" value="1"/>
</dbReference>
<dbReference type="Pfam" id="PF02151">
    <property type="entry name" value="UVR"/>
    <property type="match status" value="1"/>
</dbReference>
<dbReference type="GO" id="GO:0006289">
    <property type="term" value="P:nucleotide-excision repair"/>
    <property type="evidence" value="ECO:0007669"/>
    <property type="project" value="UniProtKB-UniRule"/>
</dbReference>
<dbReference type="InterPro" id="IPR006935">
    <property type="entry name" value="Helicase/UvrB_N"/>
</dbReference>
<dbReference type="SUPFAM" id="SSF46600">
    <property type="entry name" value="C-terminal UvrC-binding domain of UvrB"/>
    <property type="match status" value="1"/>
</dbReference>
<dbReference type="GO" id="GO:0016887">
    <property type="term" value="F:ATP hydrolysis activity"/>
    <property type="evidence" value="ECO:0007669"/>
    <property type="project" value="InterPro"/>
</dbReference>
<dbReference type="GO" id="GO:0009381">
    <property type="term" value="F:excinuclease ABC activity"/>
    <property type="evidence" value="ECO:0007669"/>
    <property type="project" value="UniProtKB-UniRule"/>
</dbReference>
<dbReference type="RefSeq" id="WP_102586533.1">
    <property type="nucleotide sequence ID" value="NZ_BNAE01000001.1"/>
</dbReference>
<keyword evidence="5 13" id="KW-0227">DNA damage</keyword>
<dbReference type="InterPro" id="IPR041471">
    <property type="entry name" value="UvrB_inter"/>
</dbReference>
<evidence type="ECO:0000256" key="5">
    <source>
        <dbReference type="ARBA" id="ARBA00022763"/>
    </source>
</evidence>
<evidence type="ECO:0000256" key="15">
    <source>
        <dbReference type="SAM" id="MobiDB-lite"/>
    </source>
</evidence>
<feature type="region of interest" description="Disordered" evidence="15">
    <location>
        <begin position="600"/>
        <end position="623"/>
    </location>
</feature>
<comment type="caution">
    <text evidence="19">The sequence shown here is derived from an EMBL/GenBank/DDBJ whole genome shotgun (WGS) entry which is preliminary data.</text>
</comment>
<evidence type="ECO:0000256" key="6">
    <source>
        <dbReference type="ARBA" id="ARBA00022769"/>
    </source>
</evidence>
<dbReference type="InterPro" id="IPR014001">
    <property type="entry name" value="Helicase_ATP-bd"/>
</dbReference>
<dbReference type="GO" id="GO:0009380">
    <property type="term" value="C:excinuclease repair complex"/>
    <property type="evidence" value="ECO:0007669"/>
    <property type="project" value="InterPro"/>
</dbReference>
<reference evidence="19 20" key="1">
    <citation type="submission" date="2018-01" db="EMBL/GenBank/DDBJ databases">
        <title>Halomonas endophytica sp. nov., isolated from storage liquid in the stems of Populus euphratica.</title>
        <authorList>
            <person name="Chen C."/>
        </authorList>
    </citation>
    <scope>NUCLEOTIDE SEQUENCE [LARGE SCALE GENOMIC DNA]</scope>
    <source>
        <strain evidence="19 20">BZ-SZ-XJ27</strain>
    </source>
</reference>
<sequence length="676" mass="76590">MSKPFRLASKFQPAGDQPTAIANLVGGLESGLAHQTLLGVTGSGKTFTMANVVQHLQRPTIVMAPNKTLAAQLYGEFKAFFPDNAIEYFVSYYDYYQPEAYVPSSDTFIEKDASINDHIEQMRLSATKALLERRDALIVVSVSAIYGLGDPDQYLKMRLHFTRGELIDQRSFLRRLAELQYTRNDMDFKRGTYRVRGDVIDIFPADAEDEAVRVELFDDEIDTISLFDPLTGEVRGKVPRMTIYPKSHYVTPRETILGAIDSIKAELVERLDWLRKHDRLVEAQRLEQRTLYDIEMMLELGYCNGIENYSRYLSGRAPGEPPPTFFDYLPADALLFIDESHVSVPQVGGMYKGDRSRKETLVEYGFRLPSALDNRPMKFEEWESICPQTIFVSATPGHYEAEHAGQVVEQVVRPTGLLDPEIEVRPASTQVDDLLSEIRLRSDVGERVLVTTLTKRMAEDLTEYLAEHDVRVRYLHSDIDTVERVEIIRDLRLGKFDVLVGINLLREGLDIPEVSLVAILDADKEGFLRNERSLIQTMGRAARNAHGKAILYGDRTTDSMRRAMEETDRRRAKQIAHNLEHGITPTTVTRSVADILEAAQAPGRKSSKGKRGERKVAEQEGSYDLDTLSPQEVTREVSRVEDAMFEAAQNLEFEEAARLRDQLHKLQARQLALGTL</sequence>
<dbReference type="InterPro" id="IPR036876">
    <property type="entry name" value="UVR_dom_sf"/>
</dbReference>
<gene>
    <name evidence="13" type="primary">uvrB</name>
    <name evidence="19" type="ORF">C1H70_01295</name>
</gene>
<keyword evidence="20" id="KW-1185">Reference proteome</keyword>
<keyword evidence="3 13" id="KW-0963">Cytoplasm</keyword>
<dbReference type="InterPro" id="IPR004807">
    <property type="entry name" value="UvrB"/>
</dbReference>
<dbReference type="GO" id="GO:0005737">
    <property type="term" value="C:cytoplasm"/>
    <property type="evidence" value="ECO:0007669"/>
    <property type="project" value="UniProtKB-SubCell"/>
</dbReference>
<evidence type="ECO:0000256" key="10">
    <source>
        <dbReference type="ARBA" id="ARBA00023236"/>
    </source>
</evidence>
<feature type="binding site" evidence="13">
    <location>
        <begin position="39"/>
        <end position="46"/>
    </location>
    <ligand>
        <name>ATP</name>
        <dbReference type="ChEBI" id="CHEBI:30616"/>
    </ligand>
</feature>
<comment type="subcellular location">
    <subcellularLocation>
        <location evidence="1 13 14">Cytoplasm</location>
    </subcellularLocation>
</comment>
<dbReference type="Proteomes" id="UP000235547">
    <property type="component" value="Unassembled WGS sequence"/>
</dbReference>
<dbReference type="AlphaFoldDB" id="A0A2N7UPN8"/>
<dbReference type="SUPFAM" id="SSF52540">
    <property type="entry name" value="P-loop containing nucleoside triphosphate hydrolases"/>
    <property type="match status" value="2"/>
</dbReference>
<comment type="domain">
    <text evidence="13">The beta-hairpin motif is involved in DNA binding.</text>
</comment>
<dbReference type="InterPro" id="IPR001650">
    <property type="entry name" value="Helicase_C-like"/>
</dbReference>
<keyword evidence="8 13" id="KW-0267">Excision nuclease</keyword>
<name>A0A2N7UPN8_9GAMM</name>
<evidence type="ECO:0000313" key="19">
    <source>
        <dbReference type="EMBL" id="PMR82386.1"/>
    </source>
</evidence>
<accession>A0A2N7UPN8</accession>
<dbReference type="InterPro" id="IPR001943">
    <property type="entry name" value="UVR_dom"/>
</dbReference>
<dbReference type="EMBL" id="PNRG01000004">
    <property type="protein sequence ID" value="PMR82386.1"/>
    <property type="molecule type" value="Genomic_DNA"/>
</dbReference>
<dbReference type="CDD" id="cd17916">
    <property type="entry name" value="DEXHc_UvrB"/>
    <property type="match status" value="1"/>
</dbReference>
<dbReference type="NCBIfam" id="NF003673">
    <property type="entry name" value="PRK05298.1"/>
    <property type="match status" value="1"/>
</dbReference>
<dbReference type="Pfam" id="PF12344">
    <property type="entry name" value="UvrB"/>
    <property type="match status" value="1"/>
</dbReference>
<comment type="similarity">
    <text evidence="2 13 14">Belongs to the UvrB family.</text>
</comment>
<dbReference type="FunFam" id="3.40.50.300:FF:000477">
    <property type="entry name" value="UvrABC system protein B"/>
    <property type="match status" value="1"/>
</dbReference>
<keyword evidence="6 13" id="KW-0228">DNA excision</keyword>
<evidence type="ECO:0000256" key="1">
    <source>
        <dbReference type="ARBA" id="ARBA00004496"/>
    </source>
</evidence>
<keyword evidence="10 13" id="KW-0742">SOS response</keyword>
<dbReference type="InterPro" id="IPR027417">
    <property type="entry name" value="P-loop_NTPase"/>
</dbReference>
<evidence type="ECO:0000256" key="11">
    <source>
        <dbReference type="ARBA" id="ARBA00026033"/>
    </source>
</evidence>
<dbReference type="SMART" id="SM00487">
    <property type="entry name" value="DEXDc"/>
    <property type="match status" value="1"/>
</dbReference>
<dbReference type="HAMAP" id="MF_00204">
    <property type="entry name" value="UvrB"/>
    <property type="match status" value="1"/>
</dbReference>
<dbReference type="GO" id="GO:0005524">
    <property type="term" value="F:ATP binding"/>
    <property type="evidence" value="ECO:0007669"/>
    <property type="project" value="UniProtKB-UniRule"/>
</dbReference>
<feature type="short sequence motif" description="Beta-hairpin" evidence="13">
    <location>
        <begin position="92"/>
        <end position="115"/>
    </location>
</feature>
<evidence type="ECO:0000256" key="9">
    <source>
        <dbReference type="ARBA" id="ARBA00023204"/>
    </source>
</evidence>
<evidence type="ECO:0000256" key="7">
    <source>
        <dbReference type="ARBA" id="ARBA00022840"/>
    </source>
</evidence>
<keyword evidence="9 13" id="KW-0234">DNA repair</keyword>
<evidence type="ECO:0000256" key="4">
    <source>
        <dbReference type="ARBA" id="ARBA00022741"/>
    </source>
</evidence>
<comment type="subunit">
    <text evidence="11 13 14">Forms a heterotetramer with UvrA during the search for lesions. Interacts with UvrC in an incision complex.</text>
</comment>
<dbReference type="Pfam" id="PF00271">
    <property type="entry name" value="Helicase_C"/>
    <property type="match status" value="1"/>
</dbReference>
<evidence type="ECO:0000256" key="13">
    <source>
        <dbReference type="HAMAP-Rule" id="MF_00204"/>
    </source>
</evidence>
<feature type="domain" description="Helicase C-terminal" evidence="18">
    <location>
        <begin position="430"/>
        <end position="583"/>
    </location>
</feature>
<feature type="domain" description="Helicase ATP-binding" evidence="17">
    <location>
        <begin position="26"/>
        <end position="162"/>
    </location>
</feature>
<dbReference type="PANTHER" id="PTHR24029:SF0">
    <property type="entry name" value="UVRABC SYSTEM PROTEIN B"/>
    <property type="match status" value="1"/>
</dbReference>
<dbReference type="GO" id="GO:0003677">
    <property type="term" value="F:DNA binding"/>
    <property type="evidence" value="ECO:0007669"/>
    <property type="project" value="UniProtKB-UniRule"/>
</dbReference>
<evidence type="ECO:0000256" key="8">
    <source>
        <dbReference type="ARBA" id="ARBA00022881"/>
    </source>
</evidence>
<evidence type="ECO:0000259" key="17">
    <source>
        <dbReference type="PROSITE" id="PS51192"/>
    </source>
</evidence>
<evidence type="ECO:0000256" key="14">
    <source>
        <dbReference type="RuleBase" id="RU003587"/>
    </source>
</evidence>
<dbReference type="NCBIfam" id="TIGR00631">
    <property type="entry name" value="uvrb"/>
    <property type="match status" value="1"/>
</dbReference>
<dbReference type="PROSITE" id="PS50151">
    <property type="entry name" value="UVR"/>
    <property type="match status" value="1"/>
</dbReference>
<dbReference type="PROSITE" id="PS51194">
    <property type="entry name" value="HELICASE_CTER"/>
    <property type="match status" value="1"/>
</dbReference>
<evidence type="ECO:0000259" key="16">
    <source>
        <dbReference type="PROSITE" id="PS50151"/>
    </source>
</evidence>
<evidence type="ECO:0000256" key="2">
    <source>
        <dbReference type="ARBA" id="ARBA00008533"/>
    </source>
</evidence>
<dbReference type="Gene3D" id="6.10.140.240">
    <property type="match status" value="1"/>
</dbReference>
<dbReference type="GO" id="GO:0009432">
    <property type="term" value="P:SOS response"/>
    <property type="evidence" value="ECO:0007669"/>
    <property type="project" value="UniProtKB-UniRule"/>
</dbReference>